<reference evidence="4 5" key="1">
    <citation type="submission" date="2015-11" db="EMBL/GenBank/DDBJ databases">
        <title>Genomic analysis of 38 Legionella species identifies large and diverse effector repertoires.</title>
        <authorList>
            <person name="Burstein D."/>
            <person name="Amaro F."/>
            <person name="Zusman T."/>
            <person name="Lifshitz Z."/>
            <person name="Cohen O."/>
            <person name="Gilbert J.A."/>
            <person name="Pupko T."/>
            <person name="Shuman H.A."/>
            <person name="Segal G."/>
        </authorList>
    </citation>
    <scope>NUCLEOTIDE SEQUENCE [LARGE SCALE GENOMIC DNA]</scope>
    <source>
        <strain evidence="4 5">SE-32A-C8</strain>
    </source>
</reference>
<evidence type="ECO:0000313" key="4">
    <source>
        <dbReference type="EMBL" id="KTC99641.1"/>
    </source>
</evidence>
<dbReference type="NCBIfam" id="TIGR00730">
    <property type="entry name" value="Rossman fold protein, TIGR00730 family"/>
    <property type="match status" value="1"/>
</dbReference>
<comment type="catalytic activity">
    <reaction evidence="1">
        <text>AMP + H2O = D-ribose 5-phosphate + adenine</text>
        <dbReference type="Rhea" id="RHEA:20129"/>
        <dbReference type="ChEBI" id="CHEBI:15377"/>
        <dbReference type="ChEBI" id="CHEBI:16708"/>
        <dbReference type="ChEBI" id="CHEBI:78346"/>
        <dbReference type="ChEBI" id="CHEBI:456215"/>
        <dbReference type="EC" id="3.2.2.4"/>
    </reaction>
</comment>
<sequence>MNTLAVFCGAKLGHSAVYAEQANALADVMADKHITLIYGGARVGLMGTLANRLLHRGGKVIGVIPQSLVDVDIAHTGLTRLHVVDSMHERKRLMASLADGFLMLPGGAGSLDEFFEMMVLAQLGHHKKPCGLLNTAGYYDALLQFLDHAVAEGFLNSGGRHAILTHHSPLDLLNKFLHYQTTSDSRWEKRPVSVDAHQAIT</sequence>
<name>A0A0W0TVJ4_LEGER</name>
<protein>
    <recommendedName>
        <fullName evidence="3">Cytokinin riboside 5'-monophosphate phosphoribohydrolase</fullName>
        <ecNumber evidence="3">3.2.2.n1</ecNumber>
    </recommendedName>
</protein>
<dbReference type="RefSeq" id="WP_058525707.1">
    <property type="nucleotide sequence ID" value="NZ_CAAAHY010000001.1"/>
</dbReference>
<dbReference type="InterPro" id="IPR005269">
    <property type="entry name" value="LOG"/>
</dbReference>
<dbReference type="Gene3D" id="3.40.50.450">
    <property type="match status" value="1"/>
</dbReference>
<dbReference type="GO" id="GO:0005829">
    <property type="term" value="C:cytosol"/>
    <property type="evidence" value="ECO:0007669"/>
    <property type="project" value="TreeGrafter"/>
</dbReference>
<dbReference type="InterPro" id="IPR031100">
    <property type="entry name" value="LOG_fam"/>
</dbReference>
<keyword evidence="5" id="KW-1185">Reference proteome</keyword>
<dbReference type="AlphaFoldDB" id="A0A0W0TVJ4"/>
<dbReference type="OrthoDB" id="9801098at2"/>
<accession>A0A0W0TVJ4</accession>
<gene>
    <name evidence="4" type="ORF">Lery_0542</name>
</gene>
<evidence type="ECO:0000256" key="3">
    <source>
        <dbReference type="RuleBase" id="RU363015"/>
    </source>
</evidence>
<keyword evidence="3" id="KW-0203">Cytokinin biosynthesis</keyword>
<evidence type="ECO:0000256" key="1">
    <source>
        <dbReference type="ARBA" id="ARBA00000274"/>
    </source>
</evidence>
<dbReference type="Pfam" id="PF03641">
    <property type="entry name" value="Lysine_decarbox"/>
    <property type="match status" value="1"/>
</dbReference>
<dbReference type="GO" id="GO:0008714">
    <property type="term" value="F:AMP nucleosidase activity"/>
    <property type="evidence" value="ECO:0007669"/>
    <property type="project" value="UniProtKB-EC"/>
</dbReference>
<evidence type="ECO:0000256" key="2">
    <source>
        <dbReference type="ARBA" id="ARBA00006763"/>
    </source>
</evidence>
<dbReference type="PATRIC" id="fig|448.7.peg.562"/>
<dbReference type="EC" id="3.2.2.n1" evidence="3"/>
<organism evidence="4 5">
    <name type="scientific">Legionella erythra</name>
    <dbReference type="NCBI Taxonomy" id="448"/>
    <lineage>
        <taxon>Bacteria</taxon>
        <taxon>Pseudomonadati</taxon>
        <taxon>Pseudomonadota</taxon>
        <taxon>Gammaproteobacteria</taxon>
        <taxon>Legionellales</taxon>
        <taxon>Legionellaceae</taxon>
        <taxon>Legionella</taxon>
    </lineage>
</organism>
<dbReference type="STRING" id="448.Lery_0542"/>
<proteinExistence type="inferred from homology"/>
<comment type="similarity">
    <text evidence="2 3">Belongs to the LOG family.</text>
</comment>
<dbReference type="Proteomes" id="UP000054773">
    <property type="component" value="Unassembled WGS sequence"/>
</dbReference>
<dbReference type="GO" id="GO:0009691">
    <property type="term" value="P:cytokinin biosynthetic process"/>
    <property type="evidence" value="ECO:0007669"/>
    <property type="project" value="UniProtKB-UniRule"/>
</dbReference>
<dbReference type="SUPFAM" id="SSF102405">
    <property type="entry name" value="MCP/YpsA-like"/>
    <property type="match status" value="1"/>
</dbReference>
<dbReference type="PANTHER" id="PTHR31223">
    <property type="entry name" value="LOG FAMILY PROTEIN YJL055W"/>
    <property type="match status" value="1"/>
</dbReference>
<dbReference type="EMBL" id="LNYA01000003">
    <property type="protein sequence ID" value="KTC99641.1"/>
    <property type="molecule type" value="Genomic_DNA"/>
</dbReference>
<comment type="caution">
    <text evidence="4">The sequence shown here is derived from an EMBL/GenBank/DDBJ whole genome shotgun (WGS) entry which is preliminary data.</text>
</comment>
<evidence type="ECO:0000313" key="5">
    <source>
        <dbReference type="Proteomes" id="UP000054773"/>
    </source>
</evidence>
<keyword evidence="3" id="KW-0378">Hydrolase</keyword>
<dbReference type="PANTHER" id="PTHR31223:SF70">
    <property type="entry name" value="LOG FAMILY PROTEIN YJL055W"/>
    <property type="match status" value="1"/>
</dbReference>